<feature type="non-terminal residue" evidence="1">
    <location>
        <position position="141"/>
    </location>
</feature>
<accession>A0A0C9VNE6</accession>
<dbReference type="PANTHER" id="PTHR48472">
    <property type="entry name" value="TC1-LIKE TRANSPOSASE DDE DOMAIN-CONTAINING PROTEIN"/>
    <property type="match status" value="1"/>
</dbReference>
<dbReference type="EMBL" id="KN837122">
    <property type="protein sequence ID" value="KIJ43507.1"/>
    <property type="molecule type" value="Genomic_DNA"/>
</dbReference>
<sequence length="141" mass="16140">KKSEEISHDLDIPLRVVQRSLQLWNEIGDVVRDPREYATLGRPKLLSAIACEYMMKLLDRNPDMYLNEIALELSETLGLDPALSTIHRTLDLLGYTTKKLSKTALERCEATRQAFLFRIGDELPERLVFTDESAVNVLTTY</sequence>
<evidence type="ECO:0000313" key="1">
    <source>
        <dbReference type="EMBL" id="KIJ43507.1"/>
    </source>
</evidence>
<dbReference type="SUPFAM" id="SSF46689">
    <property type="entry name" value="Homeodomain-like"/>
    <property type="match status" value="1"/>
</dbReference>
<name>A0A0C9VNE6_SPHS4</name>
<dbReference type="Proteomes" id="UP000054279">
    <property type="component" value="Unassembled WGS sequence"/>
</dbReference>
<dbReference type="PANTHER" id="PTHR48472:SF1">
    <property type="entry name" value="TC1-LIKE TRANSPOSASE DDE DOMAIN-CONTAINING PROTEIN"/>
    <property type="match status" value="1"/>
</dbReference>
<reference evidence="1 2" key="1">
    <citation type="submission" date="2014-06" db="EMBL/GenBank/DDBJ databases">
        <title>Evolutionary Origins and Diversification of the Mycorrhizal Mutualists.</title>
        <authorList>
            <consortium name="DOE Joint Genome Institute"/>
            <consortium name="Mycorrhizal Genomics Consortium"/>
            <person name="Kohler A."/>
            <person name="Kuo A."/>
            <person name="Nagy L.G."/>
            <person name="Floudas D."/>
            <person name="Copeland A."/>
            <person name="Barry K.W."/>
            <person name="Cichocki N."/>
            <person name="Veneault-Fourrey C."/>
            <person name="LaButti K."/>
            <person name="Lindquist E.A."/>
            <person name="Lipzen A."/>
            <person name="Lundell T."/>
            <person name="Morin E."/>
            <person name="Murat C."/>
            <person name="Riley R."/>
            <person name="Ohm R."/>
            <person name="Sun H."/>
            <person name="Tunlid A."/>
            <person name="Henrissat B."/>
            <person name="Grigoriev I.V."/>
            <person name="Hibbett D.S."/>
            <person name="Martin F."/>
        </authorList>
    </citation>
    <scope>NUCLEOTIDE SEQUENCE [LARGE SCALE GENOMIC DNA]</scope>
    <source>
        <strain evidence="1 2">SS14</strain>
    </source>
</reference>
<organism evidence="1 2">
    <name type="scientific">Sphaerobolus stellatus (strain SS14)</name>
    <dbReference type="NCBI Taxonomy" id="990650"/>
    <lineage>
        <taxon>Eukaryota</taxon>
        <taxon>Fungi</taxon>
        <taxon>Dikarya</taxon>
        <taxon>Basidiomycota</taxon>
        <taxon>Agaricomycotina</taxon>
        <taxon>Agaricomycetes</taxon>
        <taxon>Phallomycetidae</taxon>
        <taxon>Geastrales</taxon>
        <taxon>Sphaerobolaceae</taxon>
        <taxon>Sphaerobolus</taxon>
    </lineage>
</organism>
<keyword evidence="2" id="KW-1185">Reference proteome</keyword>
<dbReference type="AlphaFoldDB" id="A0A0C9VNE6"/>
<proteinExistence type="predicted"/>
<evidence type="ECO:0000313" key="2">
    <source>
        <dbReference type="Proteomes" id="UP000054279"/>
    </source>
</evidence>
<dbReference type="HOGENOM" id="CLU_056788_8_0_1"/>
<feature type="non-terminal residue" evidence="1">
    <location>
        <position position="1"/>
    </location>
</feature>
<protein>
    <submittedName>
        <fullName evidence="1">Uncharacterized protein</fullName>
    </submittedName>
</protein>
<gene>
    <name evidence="1" type="ORF">M422DRAFT_77579</name>
</gene>
<dbReference type="InterPro" id="IPR009057">
    <property type="entry name" value="Homeodomain-like_sf"/>
</dbReference>
<dbReference type="OrthoDB" id="3264182at2759"/>